<dbReference type="EMBL" id="JAAMPC010000003">
    <property type="protein sequence ID" value="KAG2322137.1"/>
    <property type="molecule type" value="Genomic_DNA"/>
</dbReference>
<name>A0A8X8B5L2_BRACI</name>
<feature type="compositionally biased region" description="Low complexity" evidence="1">
    <location>
        <begin position="106"/>
        <end position="115"/>
    </location>
</feature>
<feature type="region of interest" description="Disordered" evidence="1">
    <location>
        <begin position="81"/>
        <end position="123"/>
    </location>
</feature>
<feature type="region of interest" description="Disordered" evidence="1">
    <location>
        <begin position="156"/>
        <end position="183"/>
    </location>
</feature>
<sequence length="213" mass="22426">MEPVSAASTFEVVLAFGSGVWPSPSLLTICVCSQDTEEVLDVFIHDQTPPKGRASLLPSVSKRLSTHIAFKAVSALRRASSGLGEAGGAPSELWKSGSETKSTEITTPEVAVSVSEETEEVEPEGLPREVLSLCFFFLVIGTDCLEAGVGDGGGASSGLDEAGGAPSELWKSGSETKSTEITTPEVAVSVWRKREEVERRGYHGRSCLCAFSS</sequence>
<evidence type="ECO:0000313" key="2">
    <source>
        <dbReference type="EMBL" id="KAG2322137.1"/>
    </source>
</evidence>
<dbReference type="Proteomes" id="UP000886595">
    <property type="component" value="Unassembled WGS sequence"/>
</dbReference>
<organism evidence="2 3">
    <name type="scientific">Brassica carinata</name>
    <name type="common">Ethiopian mustard</name>
    <name type="synonym">Abyssinian cabbage</name>
    <dbReference type="NCBI Taxonomy" id="52824"/>
    <lineage>
        <taxon>Eukaryota</taxon>
        <taxon>Viridiplantae</taxon>
        <taxon>Streptophyta</taxon>
        <taxon>Embryophyta</taxon>
        <taxon>Tracheophyta</taxon>
        <taxon>Spermatophyta</taxon>
        <taxon>Magnoliopsida</taxon>
        <taxon>eudicotyledons</taxon>
        <taxon>Gunneridae</taxon>
        <taxon>Pentapetalae</taxon>
        <taxon>rosids</taxon>
        <taxon>malvids</taxon>
        <taxon>Brassicales</taxon>
        <taxon>Brassicaceae</taxon>
        <taxon>Brassiceae</taxon>
        <taxon>Brassica</taxon>
    </lineage>
</organism>
<proteinExistence type="predicted"/>
<comment type="caution">
    <text evidence="2">The sequence shown here is derived from an EMBL/GenBank/DDBJ whole genome shotgun (WGS) entry which is preliminary data.</text>
</comment>
<reference evidence="2 3" key="1">
    <citation type="submission" date="2020-02" db="EMBL/GenBank/DDBJ databases">
        <authorList>
            <person name="Ma Q."/>
            <person name="Huang Y."/>
            <person name="Song X."/>
            <person name="Pei D."/>
        </authorList>
    </citation>
    <scope>NUCLEOTIDE SEQUENCE [LARGE SCALE GENOMIC DNA]</scope>
    <source>
        <strain evidence="2">Sxm20200214</strain>
        <tissue evidence="2">Leaf</tissue>
    </source>
</reference>
<evidence type="ECO:0000256" key="1">
    <source>
        <dbReference type="SAM" id="MobiDB-lite"/>
    </source>
</evidence>
<evidence type="ECO:0000313" key="3">
    <source>
        <dbReference type="Proteomes" id="UP000886595"/>
    </source>
</evidence>
<dbReference type="AlphaFoldDB" id="A0A8X8B5L2"/>
<accession>A0A8X8B5L2</accession>
<feature type="compositionally biased region" description="Polar residues" evidence="1">
    <location>
        <begin position="173"/>
        <end position="182"/>
    </location>
</feature>
<gene>
    <name evidence="2" type="ORF">Bca52824_015350</name>
</gene>
<protein>
    <submittedName>
        <fullName evidence="2">Uncharacterized protein</fullName>
    </submittedName>
</protein>
<keyword evidence="3" id="KW-1185">Reference proteome</keyword>